<protein>
    <recommendedName>
        <fullName evidence="16">Junctophilin</fullName>
    </recommendedName>
</protein>
<evidence type="ECO:0000256" key="7">
    <source>
        <dbReference type="ARBA" id="ARBA00022737"/>
    </source>
</evidence>
<evidence type="ECO:0000256" key="13">
    <source>
        <dbReference type="SAM" id="Phobius"/>
    </source>
</evidence>
<dbReference type="InterPro" id="IPR003409">
    <property type="entry name" value="MORN"/>
</dbReference>
<name>A0A267EHH0_9PLAT</name>
<feature type="coiled-coil region" evidence="11">
    <location>
        <begin position="378"/>
        <end position="409"/>
    </location>
</feature>
<dbReference type="PANTHER" id="PTHR23085">
    <property type="entry name" value="GH28348P"/>
    <property type="match status" value="1"/>
</dbReference>
<dbReference type="FunFam" id="2.20.110.10:FF:000013">
    <property type="entry name" value="Putative Junctophilin-1"/>
    <property type="match status" value="1"/>
</dbReference>
<feature type="compositionally biased region" description="Low complexity" evidence="12">
    <location>
        <begin position="556"/>
        <end position="579"/>
    </location>
</feature>
<dbReference type="GO" id="GO:0005886">
    <property type="term" value="C:plasma membrane"/>
    <property type="evidence" value="ECO:0007669"/>
    <property type="project" value="UniProtKB-SubCell"/>
</dbReference>
<keyword evidence="7" id="KW-0677">Repeat</keyword>
<gene>
    <name evidence="14" type="ORF">BOX15_Mlig034492g1</name>
</gene>
<dbReference type="Pfam" id="PF02493">
    <property type="entry name" value="MORN"/>
    <property type="match status" value="7"/>
</dbReference>
<reference evidence="14 15" key="1">
    <citation type="submission" date="2017-06" db="EMBL/GenBank/DDBJ databases">
        <title>A platform for efficient transgenesis in Macrostomum lignano, a flatworm model organism for stem cell research.</title>
        <authorList>
            <person name="Berezikov E."/>
        </authorList>
    </citation>
    <scope>NUCLEOTIDE SEQUENCE [LARGE SCALE GENOMIC DNA]</scope>
    <source>
        <strain evidence="14">DV1</strain>
        <tissue evidence="14">Whole organism</tissue>
    </source>
</reference>
<keyword evidence="8" id="KW-0256">Endoplasmic reticulum</keyword>
<feature type="region of interest" description="Disordered" evidence="12">
    <location>
        <begin position="250"/>
        <end position="273"/>
    </location>
</feature>
<dbReference type="SUPFAM" id="SSF82185">
    <property type="entry name" value="Histone H3 K4-specific methyltransferase SET7/9 N-terminal domain"/>
    <property type="match status" value="2"/>
</dbReference>
<feature type="compositionally biased region" description="Basic and acidic residues" evidence="12">
    <location>
        <begin position="662"/>
        <end position="673"/>
    </location>
</feature>
<keyword evidence="11" id="KW-0175">Coiled coil</keyword>
<feature type="compositionally biased region" description="Low complexity" evidence="12">
    <location>
        <begin position="719"/>
        <end position="731"/>
    </location>
</feature>
<feature type="compositionally biased region" description="Low complexity" evidence="12">
    <location>
        <begin position="618"/>
        <end position="629"/>
    </location>
</feature>
<keyword evidence="5" id="KW-1003">Cell membrane</keyword>
<feature type="region of interest" description="Disordered" evidence="12">
    <location>
        <begin position="655"/>
        <end position="731"/>
    </location>
</feature>
<dbReference type="InterPro" id="IPR017191">
    <property type="entry name" value="Junctophilin"/>
</dbReference>
<evidence type="ECO:0000313" key="14">
    <source>
        <dbReference type="EMBL" id="PAA60961.1"/>
    </source>
</evidence>
<feature type="compositionally biased region" description="Gly residues" evidence="12">
    <location>
        <begin position="681"/>
        <end position="694"/>
    </location>
</feature>
<dbReference type="Proteomes" id="UP000215902">
    <property type="component" value="Unassembled WGS sequence"/>
</dbReference>
<feature type="compositionally biased region" description="Low complexity" evidence="12">
    <location>
        <begin position="695"/>
        <end position="712"/>
    </location>
</feature>
<evidence type="ECO:0000256" key="9">
    <source>
        <dbReference type="ARBA" id="ARBA00022989"/>
    </source>
</evidence>
<comment type="similarity">
    <text evidence="4">Belongs to the junctophilin family.</text>
</comment>
<proteinExistence type="inferred from homology"/>
<evidence type="ECO:0000313" key="15">
    <source>
        <dbReference type="Proteomes" id="UP000215902"/>
    </source>
</evidence>
<dbReference type="STRING" id="282301.A0A267EHH0"/>
<evidence type="ECO:0000256" key="5">
    <source>
        <dbReference type="ARBA" id="ARBA00022475"/>
    </source>
</evidence>
<dbReference type="AlphaFoldDB" id="A0A267EHH0"/>
<keyword evidence="6 13" id="KW-0812">Transmembrane</keyword>
<keyword evidence="9 13" id="KW-1133">Transmembrane helix</keyword>
<sequence length="896" mass="95786">MTTDGGRFDFEDGGAYVGGWSEGKAHGLGLVTGPRGQGEFAGYWEDGFEASGVYIWPSGNTYEGEWRHGKRHGVGVEVKGRWVYRGEWMTGFKGRYGVRESEASGARYEGTWQLGMQDGAGVETYSDGSTYSGCWFHGTRHGLGIRQSVSYGLAAHYKDERRLRESLTSLRSQDEDGTGGGAGGSTGAAIGADSAAAAAAAAARRLDESRGGFVLRGRVIDAGTTSGAAGSTAATASGKRSLTRTLMNKLRRQRSAGDVSDQRRSPGRYAGSMRSAYSMQSSVATDHSSLAAADYFEEIVDPATTEAYFGDWKQDKRAGLGVAERSDGLKYEGEWDGNKKHGYGATTFPDGSVESGKYKQNLLVANTAKRSKLFLIKSSRLRERVETAVREARNARAEAVKKAENAMIRQQASRQKADLACTAAEKARQDAEMARKLAKEYAPDFHQPGVEFLKRRMESDVFNTLTLTTGGGGGNGGGGGMGGRQARRGMTEEIPSRGGSGGGVSSGNSLQVDGTLQVGGGGSRRGSFRAVRRGSVGGGGGGERPEIRQQPPTPQPNHQQQQQQQQPAFPASASSTAPPVTVAETITKLHAAPAAAASAAASAVGLQTRRGMHGNPSQHQLLTQQQQQMLASHIEPLTSALSNVSSSDHFDQYRSVLPASSRKRDSGLGRDDYSIDANSRGNGGATGPAGGGDSDSGLSEATSGSAGGSSLSRSRRRTMPSLLSAPPVKPASVGAAAAQSVAIDDMTKSVENLKDTDFSYIIENGIRKRVQLESGNRRQQQQHQQLQQPLPRQYRIESQAQLAKDLGEGSLPDVTVCQQIQRHGMMSREEVSRLSEARRLELLRLEERRRQGEIIIRLADLKDWCKEHLLLLFVFIINTGLAVLFISLLAAPDETD</sequence>
<evidence type="ECO:0000256" key="11">
    <source>
        <dbReference type="SAM" id="Coils"/>
    </source>
</evidence>
<feature type="compositionally biased region" description="Gly residues" evidence="12">
    <location>
        <begin position="469"/>
        <end position="483"/>
    </location>
</feature>
<dbReference type="EMBL" id="NIVC01002087">
    <property type="protein sequence ID" value="PAA60961.1"/>
    <property type="molecule type" value="Genomic_DNA"/>
</dbReference>
<feature type="region of interest" description="Disordered" evidence="12">
    <location>
        <begin position="466"/>
        <end position="579"/>
    </location>
</feature>
<evidence type="ECO:0000256" key="3">
    <source>
        <dbReference type="ARBA" id="ARBA00004236"/>
    </source>
</evidence>
<keyword evidence="15" id="KW-1185">Reference proteome</keyword>
<evidence type="ECO:0000256" key="12">
    <source>
        <dbReference type="SAM" id="MobiDB-lite"/>
    </source>
</evidence>
<dbReference type="SMART" id="SM00698">
    <property type="entry name" value="MORN"/>
    <property type="match status" value="6"/>
</dbReference>
<evidence type="ECO:0000256" key="4">
    <source>
        <dbReference type="ARBA" id="ARBA00008599"/>
    </source>
</evidence>
<accession>A0A267EHH0</accession>
<evidence type="ECO:0000256" key="2">
    <source>
        <dbReference type="ARBA" id="ARBA00004184"/>
    </source>
</evidence>
<dbReference type="PANTHER" id="PTHR23085:SF16">
    <property type="entry name" value="GH28348P"/>
    <property type="match status" value="1"/>
</dbReference>
<evidence type="ECO:0000256" key="10">
    <source>
        <dbReference type="ARBA" id="ARBA00023136"/>
    </source>
</evidence>
<keyword evidence="10 13" id="KW-0472">Membrane</keyword>
<evidence type="ECO:0008006" key="16">
    <source>
        <dbReference type="Google" id="ProtNLM"/>
    </source>
</evidence>
<dbReference type="GO" id="GO:0030314">
    <property type="term" value="C:junctional membrane complex"/>
    <property type="evidence" value="ECO:0007669"/>
    <property type="project" value="InterPro"/>
</dbReference>
<evidence type="ECO:0000256" key="1">
    <source>
        <dbReference type="ARBA" id="ARBA00004163"/>
    </source>
</evidence>
<dbReference type="OrthoDB" id="284854at2759"/>
<comment type="caution">
    <text evidence="14">The sequence shown here is derived from an EMBL/GenBank/DDBJ whole genome shotgun (WGS) entry which is preliminary data.</text>
</comment>
<evidence type="ECO:0000256" key="8">
    <source>
        <dbReference type="ARBA" id="ARBA00022824"/>
    </source>
</evidence>
<organism evidence="14 15">
    <name type="scientific">Macrostomum lignano</name>
    <dbReference type="NCBI Taxonomy" id="282301"/>
    <lineage>
        <taxon>Eukaryota</taxon>
        <taxon>Metazoa</taxon>
        <taxon>Spiralia</taxon>
        <taxon>Lophotrochozoa</taxon>
        <taxon>Platyhelminthes</taxon>
        <taxon>Rhabditophora</taxon>
        <taxon>Macrostomorpha</taxon>
        <taxon>Macrostomida</taxon>
        <taxon>Macrostomidae</taxon>
        <taxon>Macrostomum</taxon>
    </lineage>
</organism>
<evidence type="ECO:0000256" key="6">
    <source>
        <dbReference type="ARBA" id="ARBA00022692"/>
    </source>
</evidence>
<feature type="region of interest" description="Disordered" evidence="12">
    <location>
        <begin position="609"/>
        <end position="629"/>
    </location>
</feature>
<comment type="subcellular location">
    <subcellularLocation>
        <location evidence="3">Cell membrane</location>
    </subcellularLocation>
    <subcellularLocation>
        <location evidence="2">Endomembrane system</location>
        <topology evidence="2">Peripheral membrane protein</topology>
    </subcellularLocation>
    <subcellularLocation>
        <location evidence="1">Endoplasmic reticulum membrane</location>
        <topology evidence="1">Single-pass type IV membrane protein</topology>
    </subcellularLocation>
</comment>
<dbReference type="FunFam" id="2.20.110.10:FF:000001">
    <property type="entry name" value="Junctophilin"/>
    <property type="match status" value="1"/>
</dbReference>
<feature type="transmembrane region" description="Helical" evidence="13">
    <location>
        <begin position="869"/>
        <end position="891"/>
    </location>
</feature>
<dbReference type="Gene3D" id="2.20.110.10">
    <property type="entry name" value="Histone H3 K4-specific methyltransferase SET7/9 N-terminal domain"/>
    <property type="match status" value="3"/>
</dbReference>
<dbReference type="GO" id="GO:0005789">
    <property type="term" value="C:endoplasmic reticulum membrane"/>
    <property type="evidence" value="ECO:0007669"/>
    <property type="project" value="UniProtKB-SubCell"/>
</dbReference>